<sequence length="360" mass="41173">MSIPARVIQTRSEIHTSHAAAEILPVDPGCVSLWIEYSQQQGSSLDQKVKLYYSLVSLTKAHYPLDDTLQDKAVHFLTRNSSYWRKEDDEQKKLNALVPNEFGKCARLIDDFVKILSLPHTRIVEAALSFSTHIFNGLFSSQRLQILKDRYVLRILSAIDPQALPIASHFALHVRLIEHIKMCLSFAQFERHTWPSPPFRFMQENRHNLVFQLVVVPCTTYLNFLRQNRHALTGKLLTSFLKLLSTLLVIGLSHIPTLDFVLSHRLLMTIPSFVSTIEFVDKRYLYCPELDSLLSNMNMHGSRGGQSSKRLIEALLAEGLEDSFEQVMKYDINTQGDSSIVRFILAISGFVRSKMNAIER</sequence>
<gene>
    <name evidence="1" type="ORF">BLNAU_21826</name>
</gene>
<proteinExistence type="predicted"/>
<name>A0ABQ9WVV0_9EUKA</name>
<dbReference type="EMBL" id="JARBJD010000355">
    <property type="protein sequence ID" value="KAK2943254.1"/>
    <property type="molecule type" value="Genomic_DNA"/>
</dbReference>
<reference evidence="1 2" key="1">
    <citation type="journal article" date="2022" name="bioRxiv">
        <title>Genomics of Preaxostyla Flagellates Illuminates Evolutionary Transitions and the Path Towards Mitochondrial Loss.</title>
        <authorList>
            <person name="Novak L.V.F."/>
            <person name="Treitli S.C."/>
            <person name="Pyrih J."/>
            <person name="Halakuc P."/>
            <person name="Pipaliya S.V."/>
            <person name="Vacek V."/>
            <person name="Brzon O."/>
            <person name="Soukal P."/>
            <person name="Eme L."/>
            <person name="Dacks J.B."/>
            <person name="Karnkowska A."/>
            <person name="Elias M."/>
            <person name="Hampl V."/>
        </authorList>
    </citation>
    <scope>NUCLEOTIDE SEQUENCE [LARGE SCALE GENOMIC DNA]</scope>
    <source>
        <strain evidence="1">NAU3</strain>
        <tissue evidence="1">Gut</tissue>
    </source>
</reference>
<comment type="caution">
    <text evidence="1">The sequence shown here is derived from an EMBL/GenBank/DDBJ whole genome shotgun (WGS) entry which is preliminary data.</text>
</comment>
<evidence type="ECO:0000313" key="2">
    <source>
        <dbReference type="Proteomes" id="UP001281761"/>
    </source>
</evidence>
<evidence type="ECO:0000313" key="1">
    <source>
        <dbReference type="EMBL" id="KAK2943254.1"/>
    </source>
</evidence>
<organism evidence="1 2">
    <name type="scientific">Blattamonas nauphoetae</name>
    <dbReference type="NCBI Taxonomy" id="2049346"/>
    <lineage>
        <taxon>Eukaryota</taxon>
        <taxon>Metamonada</taxon>
        <taxon>Preaxostyla</taxon>
        <taxon>Oxymonadida</taxon>
        <taxon>Blattamonas</taxon>
    </lineage>
</organism>
<accession>A0ABQ9WVV0</accession>
<dbReference type="Proteomes" id="UP001281761">
    <property type="component" value="Unassembled WGS sequence"/>
</dbReference>
<protein>
    <submittedName>
        <fullName evidence="1">Uncharacterized protein</fullName>
    </submittedName>
</protein>
<keyword evidence="2" id="KW-1185">Reference proteome</keyword>